<gene>
    <name evidence="1" type="ORF">JCM19237_6312</name>
</gene>
<dbReference type="Proteomes" id="UP000029227">
    <property type="component" value="Unassembled WGS sequence"/>
</dbReference>
<dbReference type="AlphaFoldDB" id="A0A090QMF8"/>
<protein>
    <submittedName>
        <fullName evidence="1">Uncharacterized protein</fullName>
    </submittedName>
</protein>
<evidence type="ECO:0000313" key="1">
    <source>
        <dbReference type="EMBL" id="GAL03418.1"/>
    </source>
</evidence>
<organism evidence="1 2">
    <name type="scientific">Photobacterium aphoticum</name>
    <dbReference type="NCBI Taxonomy" id="754436"/>
    <lineage>
        <taxon>Bacteria</taxon>
        <taxon>Pseudomonadati</taxon>
        <taxon>Pseudomonadota</taxon>
        <taxon>Gammaproteobacteria</taxon>
        <taxon>Vibrionales</taxon>
        <taxon>Vibrionaceae</taxon>
        <taxon>Photobacterium</taxon>
    </lineage>
</organism>
<reference evidence="1 2" key="1">
    <citation type="journal article" date="2014" name="Genome Announc.">
        <title>Draft Genome Sequences of Two Vibrionaceae Species, Vibrio ponticus C121 and Photobacterium aphoticum C119, Isolated as Coral Reef Microbiota.</title>
        <authorList>
            <person name="Al-saari N."/>
            <person name="Meirelles P.M."/>
            <person name="Mino S."/>
            <person name="Suda W."/>
            <person name="Oshima K."/>
            <person name="Hattori M."/>
            <person name="Ohkuma M."/>
            <person name="Thompson F.L."/>
            <person name="Gomez-Gil B."/>
            <person name="Sawabe T."/>
            <person name="Sawabe T."/>
        </authorList>
    </citation>
    <scope>NUCLEOTIDE SEQUENCE [LARGE SCALE GENOMIC DNA]</scope>
    <source>
        <strain evidence="1 2">JCM 19237</strain>
    </source>
</reference>
<name>A0A090QMF8_9GAMM</name>
<proteinExistence type="predicted"/>
<sequence>MESAMLARNIARETYLRIEHLQSPQCYVRMSSLMPIDFSVPMTIRRMNHHAEMRTLSRSC</sequence>
<dbReference type="EMBL" id="BBMN01000002">
    <property type="protein sequence ID" value="GAL03418.1"/>
    <property type="molecule type" value="Genomic_DNA"/>
</dbReference>
<accession>A0A090QMF8</accession>
<evidence type="ECO:0000313" key="2">
    <source>
        <dbReference type="Proteomes" id="UP000029227"/>
    </source>
</evidence>
<dbReference type="STRING" id="754436.JCM19237_6312"/>
<comment type="caution">
    <text evidence="1">The sequence shown here is derived from an EMBL/GenBank/DDBJ whole genome shotgun (WGS) entry which is preliminary data.</text>
</comment>